<comment type="caution">
    <text evidence="2">The sequence shown here is derived from an EMBL/GenBank/DDBJ whole genome shotgun (WGS) entry which is preliminary data.</text>
</comment>
<feature type="transmembrane region" description="Helical" evidence="1">
    <location>
        <begin position="84"/>
        <end position="110"/>
    </location>
</feature>
<dbReference type="EMBL" id="NESP01000001">
    <property type="protein sequence ID" value="PUE59345.1"/>
    <property type="molecule type" value="Genomic_DNA"/>
</dbReference>
<accession>A0A315ERF9</accession>
<evidence type="ECO:0000256" key="1">
    <source>
        <dbReference type="SAM" id="Phobius"/>
    </source>
</evidence>
<gene>
    <name evidence="2" type="ORF">B9Z44_07045</name>
</gene>
<evidence type="ECO:0000313" key="3">
    <source>
        <dbReference type="Proteomes" id="UP000251341"/>
    </source>
</evidence>
<feature type="transmembrane region" description="Helical" evidence="1">
    <location>
        <begin position="28"/>
        <end position="46"/>
    </location>
</feature>
<sequence>MKLLLTWVLHATALMALAHLYSGVEVTGFGAAMAAALVMGIFNLIVRPALVVLTLPVTFFTLGLFLFVINAFMFWAAAGLLEGFWVRGFGSALLGSLIYSAFGVLIDAALERLFPPQIL</sequence>
<evidence type="ECO:0008006" key="4">
    <source>
        <dbReference type="Google" id="ProtNLM"/>
    </source>
</evidence>
<reference evidence="2 3" key="1">
    <citation type="submission" date="2017-04" db="EMBL/GenBank/DDBJ databases">
        <title>Unexpected and diverse lifestyles within the genus Limnohabitans.</title>
        <authorList>
            <person name="Kasalicky V."/>
            <person name="Mehrshad M."/>
            <person name="Andrei S.-A."/>
            <person name="Salcher M."/>
            <person name="Kratochvilova H."/>
            <person name="Simek K."/>
            <person name="Ghai R."/>
        </authorList>
    </citation>
    <scope>NUCLEOTIDE SEQUENCE [LARGE SCALE GENOMIC DNA]</scope>
    <source>
        <strain evidence="2 3">MWH-C5</strain>
    </source>
</reference>
<organism evidence="2 3">
    <name type="scientific">Limnohabitans curvus</name>
    <dbReference type="NCBI Taxonomy" id="323423"/>
    <lineage>
        <taxon>Bacteria</taxon>
        <taxon>Pseudomonadati</taxon>
        <taxon>Pseudomonadota</taxon>
        <taxon>Betaproteobacteria</taxon>
        <taxon>Burkholderiales</taxon>
        <taxon>Comamonadaceae</taxon>
        <taxon>Limnohabitans</taxon>
    </lineage>
</organism>
<dbReference type="AlphaFoldDB" id="A0A315ERF9"/>
<evidence type="ECO:0000313" key="2">
    <source>
        <dbReference type="EMBL" id="PUE59345.1"/>
    </source>
</evidence>
<proteinExistence type="predicted"/>
<dbReference type="Proteomes" id="UP000251341">
    <property type="component" value="Unassembled WGS sequence"/>
</dbReference>
<keyword evidence="1" id="KW-1133">Transmembrane helix</keyword>
<dbReference type="PANTHER" id="PTHR37309">
    <property type="entry name" value="SLR0284 PROTEIN"/>
    <property type="match status" value="1"/>
</dbReference>
<keyword evidence="1" id="KW-0812">Transmembrane</keyword>
<keyword evidence="1" id="KW-0472">Membrane</keyword>
<dbReference type="InterPro" id="IPR007165">
    <property type="entry name" value="Phage_holin_4_2"/>
</dbReference>
<dbReference type="PANTHER" id="PTHR37309:SF1">
    <property type="entry name" value="SLR0284 PROTEIN"/>
    <property type="match status" value="1"/>
</dbReference>
<name>A0A315ERF9_9BURK</name>
<feature type="transmembrane region" description="Helical" evidence="1">
    <location>
        <begin position="53"/>
        <end position="78"/>
    </location>
</feature>
<keyword evidence="3" id="KW-1185">Reference proteome</keyword>
<dbReference type="Pfam" id="PF04020">
    <property type="entry name" value="Phage_holin_4_2"/>
    <property type="match status" value="1"/>
</dbReference>
<dbReference type="RefSeq" id="WP_108359431.1">
    <property type="nucleotide sequence ID" value="NZ_NESP01000001.1"/>
</dbReference>
<protein>
    <recommendedName>
        <fullName evidence="4">Phage holin family protein</fullName>
    </recommendedName>
</protein>